<reference evidence="4" key="1">
    <citation type="submission" date="2022-03" db="EMBL/GenBank/DDBJ databases">
        <authorList>
            <person name="Woo C.Y."/>
        </authorList>
    </citation>
    <scope>NUCLEOTIDE SEQUENCE</scope>
    <source>
        <strain evidence="4">CYS-02</strain>
    </source>
</reference>
<dbReference type="Gene3D" id="2.180.10.10">
    <property type="entry name" value="RHS repeat-associated core"/>
    <property type="match status" value="12"/>
</dbReference>
<evidence type="ECO:0000313" key="5">
    <source>
        <dbReference type="Proteomes" id="UP001139447"/>
    </source>
</evidence>
<dbReference type="Proteomes" id="UP001139447">
    <property type="component" value="Unassembled WGS sequence"/>
</dbReference>
<gene>
    <name evidence="4" type="ORF">MMF98_15020</name>
</gene>
<protein>
    <submittedName>
        <fullName evidence="4">LysM peptidoglycan-binding domain-containing protein</fullName>
    </submittedName>
</protein>
<dbReference type="EMBL" id="JALGBI010000001">
    <property type="protein sequence ID" value="MCJ0764528.1"/>
    <property type="molecule type" value="Genomic_DNA"/>
</dbReference>
<proteinExistence type="predicted"/>
<organism evidence="4 5">
    <name type="scientific">Variovorax terrae</name>
    <dbReference type="NCBI Taxonomy" id="2923278"/>
    <lineage>
        <taxon>Bacteria</taxon>
        <taxon>Pseudomonadati</taxon>
        <taxon>Pseudomonadota</taxon>
        <taxon>Betaproteobacteria</taxon>
        <taxon>Burkholderiales</taxon>
        <taxon>Comamonadaceae</taxon>
        <taxon>Variovorax</taxon>
    </lineage>
</organism>
<dbReference type="RefSeq" id="WP_243307179.1">
    <property type="nucleotide sequence ID" value="NZ_JALGBI010000001.1"/>
</dbReference>
<accession>A0A9X1W1P3</accession>
<evidence type="ECO:0000256" key="2">
    <source>
        <dbReference type="SAM" id="MobiDB-lite"/>
    </source>
</evidence>
<comment type="caution">
    <text evidence="4">The sequence shown here is derived from an EMBL/GenBank/DDBJ whole genome shotgun (WGS) entry which is preliminary data.</text>
</comment>
<dbReference type="InterPro" id="IPR036779">
    <property type="entry name" value="LysM_dom_sf"/>
</dbReference>
<dbReference type="Pfam" id="PF25023">
    <property type="entry name" value="TEN_YD-shell"/>
    <property type="match status" value="4"/>
</dbReference>
<dbReference type="InterPro" id="IPR018392">
    <property type="entry name" value="LysM"/>
</dbReference>
<dbReference type="InterPro" id="IPR029058">
    <property type="entry name" value="AB_hydrolase_fold"/>
</dbReference>
<dbReference type="SUPFAM" id="SSF53474">
    <property type="entry name" value="alpha/beta-Hydrolases"/>
    <property type="match status" value="1"/>
</dbReference>
<dbReference type="InterPro" id="IPR006530">
    <property type="entry name" value="YD"/>
</dbReference>
<dbReference type="InterPro" id="IPR050708">
    <property type="entry name" value="T6SS_VgrG/RHS"/>
</dbReference>
<keyword evidence="1" id="KW-0677">Repeat</keyword>
<dbReference type="Gene3D" id="3.40.50.1820">
    <property type="entry name" value="alpha/beta hydrolase"/>
    <property type="match status" value="1"/>
</dbReference>
<dbReference type="InterPro" id="IPR031325">
    <property type="entry name" value="RHS_repeat"/>
</dbReference>
<evidence type="ECO:0000259" key="3">
    <source>
        <dbReference type="PROSITE" id="PS51782"/>
    </source>
</evidence>
<feature type="region of interest" description="Disordered" evidence="2">
    <location>
        <begin position="4666"/>
        <end position="4687"/>
    </location>
</feature>
<name>A0A9X1W1P3_9BURK</name>
<dbReference type="Pfam" id="PF05593">
    <property type="entry name" value="RHS_repeat"/>
    <property type="match status" value="9"/>
</dbReference>
<dbReference type="PROSITE" id="PS51782">
    <property type="entry name" value="LYSM"/>
    <property type="match status" value="1"/>
</dbReference>
<dbReference type="InterPro" id="IPR056823">
    <property type="entry name" value="TEN-like_YD-shell"/>
</dbReference>
<feature type="domain" description="LysM" evidence="3">
    <location>
        <begin position="4252"/>
        <end position="4302"/>
    </location>
</feature>
<dbReference type="PANTHER" id="PTHR32305">
    <property type="match status" value="1"/>
</dbReference>
<dbReference type="PANTHER" id="PTHR32305:SF15">
    <property type="entry name" value="PROTEIN RHSA-RELATED"/>
    <property type="match status" value="1"/>
</dbReference>
<keyword evidence="5" id="KW-1185">Reference proteome</keyword>
<dbReference type="SUPFAM" id="SSF101898">
    <property type="entry name" value="NHL repeat"/>
    <property type="match status" value="1"/>
</dbReference>
<evidence type="ECO:0000256" key="1">
    <source>
        <dbReference type="ARBA" id="ARBA00022737"/>
    </source>
</evidence>
<sequence length="4913" mass="525661">MVAIVSGNSLGLSLTSLQVLGQRGVLGDASSGRAAEKSYVNVANGNLVLQDVDDKLVSHGLDVVALRTYNSLGVFNDDNADNWSSGFFSQPLVLSGTRNTAGSSLTRIDRDGAKSVYTWDASQGLYQSTDGAGAYRTIRYVDATSTYTWTDGSTGLTESYSSANGRLLSSSDPRGNSLTYAYNANGTVSSIASASGETVYFDYSAGNLSQIRTVTGTGAAAATTTRVHYAYDASNRLTSVVVDLTPGDNSVTDGKIYTTTYTYDGTSKRIASVTQSDGTVLSFTYTQIGADYRIATVRDALNQVTSYNYDTVNRRTTIVDPLGLQSVYEYDASGQLTKITSPAVEGVSQVRTFVYNANGDLIQTNDGAGLVVDMQYDARGNQILQRDAAGNTISRTFDVRNQLQTETVYLVADPDGSGPLLPSIPATTRYVYDATGKNELRFVISPEGRVTEYRYNSYGERTSTIVYGGGAYPVSGLSVTAVPLEADLVTWANGQSKAYMSRTDAAYDARGQLSSVTAYSSVDPTTGNGVAGATASTTQYIYDQFGKLLQTINPKSGISTFTYDGMGRVLSVSDALNQLTLTSYDDAGGKITVTSANGLITTRSYDKAGRLTSVQSGSSVTSNLGTTRYFYDADNRLVMTKDPTDVLSWTLYDNAGRKVADVDGMGRLTEYSFNAAGQVTRAKTYSNAVNATLLVDANGNPRTPSLSSVRPNATALDSQTWWIYDAAGRVSRSVDGQGAVTEFKYDGASRVVAVLRYAKTVDISGLGATPSGQSVTPVVDPAGKDRLVRNFYDNDGLLTGTLDAEGFLTEFRYDNAGRQNERIAYISQTNATKRASGTLTELIPSSSPDDARTVSFYNGKGQAVAEVDPEGYLTERSYDANGNLATTVRYAAKVTVAVNVTSTVASLRPTSSSLDQVVVRSYDVLNRLSQQTNTEGTVTNFDYDAAGNLTSKTVAPNTADTRAFLTRFDVLGRLTGELTPEGAALLTGNQTQNQIDAIWTQYGVTYAYDAAGRRTSATDQLGNKTLFFYNAAGKLTHTVNALGEVQECEYNALGLLTATVRYGSPINLTGLTGSMAGGLVNLTLTSAINAVKNSSLDSRVTFNYSSTGTTASVIDARGNTTSFQYNAFGEEEKRTQVIDATRTRVTTSSYDRRGLKTSVVADAVSGGLGATTVAVYDGFGRLIQSVDANTNILTYTYDRLGRVVTTVDPTGATRTVAYDAFDRILRQTDALQKTTTYVYDSAARTVAITTPENITITTAYNRHGQVQSVVDGRRNTTTYTYDRNGNLQTTTTALTTTSNSYDRANRLIQTKDANNNLVAITYDAANRILTRTVDPSGLNLVTTYQYDAKGRQIQVTSPGGTVTVLTYDLNGQLASRTVDPTGLNLITRYSFDAEGNMLTVTDANNVVTQYSYDGLGRRVSERVDPAGLNISRTYTYDKAGNVTSSRDANNNVTRYVYDASGRLTHVVSASGAVEKTSYDAEGRIIRKERFAAPISLTGLDLAWSASDINSRLSTDTSKNMVINNVYDRDGRLVATINNLGEVVKYTYDDSGNVIKRVAYAKPVSYTAWTAGSVPNPVADPAHDQETRTVYDQLNRAIYSIDGRGAVVARTYDGNGNITEEMAYAKSVPVGTVATKDALSTAVAAVADSARDHRTRSIYDKANRLTWTADGIGAVVERRYDGNGNLIKRVEYSNPVAGSALPSSVTGSTSDDRVYLFNFDAANRLVFEVNALGGVAQNVYDKVGNVTQRVLFAQAITAPVATTTSSTATTLSALQTTSSSGVVAYTDPANRTARFAYDVANRQVLSIDATGAVTEVQYDLAGNRIKVTSYFKQLGETKLAALSSTASTEAIRQAMVSEGVLGVPANTNQDRVRKSVFDALNREILSVDATGAVTGRVYNALGQIESTTQYAKTILGNVGGTESEIKAALGADPTGNHVTTFVYDVAGRKAEQTEGTGTLSAAKTRYGYDAIGQLLVTTDARGSKVVRDYDAAGNEISVTDAMLGVTRSSYNALGNRTKLTDARNNSAYFYYDQLGRVKLQVDPEGGVTQSSYTVFGQIQKVVHFATALTGAISEATTPALPGANAGDATTSFIYDKLDRLLSSTDAEGYKESYGYNAFGDRSSLTNKLNGVTVYTFDKAGRVRTEKLPITSLNGVGQAISVVNASDYDTFGNLIRRTEAQGLPEQRITTFVYDALDRQISKISESLSVYKPSTGWITVTPTESRAYDAVGNCISVVDANGSRVRSWFDVNNRKIAEVNAVGTLTQWKYDAVGNVINLKVYGDALGLPVSDALPNPISANNCRETQQEYDANNRLIKSTVTNVTYGSYNATSSQYGVSPIGGGALVTQYVYNENGQVIKTVSPEGNATFTWYDKLGQKTLQIDPKGYAIQWSRDSNGNVLTERQYAQALSPANLAGLQAVDLVANVTAKLSVSSEDRVTSYGYDRNGRVLSQSRLSVAYASVNSANGAVTSSTGASTITKTYNGLGNLLSQTDANGVRSDVSYDALGRKLREMGGSFTDYTGASVRHTIDYEYDGLNNVTRQIERGTDNGSETDDLITRNVYGAGGRRLKTFNAKGEVTSFGYDAVGNLTARMYDRTDADGVMSREMISIRYDAANREVARFTGGRDAANMPVWSQAQENSVIYNAYGEITGKRTGAGGPSGEAQEFSDYDNAGRVWRSNSKDGITKVWVYDRDGNATLEIESQTLNLRTMTLGSIVTVNSNILQTFTVYDQRGQIVDVIQPKMDGAHQSVTLQTVTVDVQSGVFGQINLQRGSSMSSATGSYLADATQATTIPKFISMPVSVSMWGSGTVTTSWDTSGERATGLLAATGIGFEFPSGIEQLYGACTWSIDFRGQTVYLTRSGNTLVAAIAGDAMPLESWGMEAVGDYPIILKASPLNGLPTVVFSAIAMSSLGKTVSGIMTYNFSGRATSALASGNFLMLGDRSTALKPGTRPELYYRPLGSTGGFVQFDPAKITTYGSLESRLSTFGYAAVDGAFVADISSLGGGNYEFRYVGVQPAGEVVRRDTYFLNGGTVSAASSSSDPIYTTDGMVHFRGLRTTAGVAPRKIHVMTRYYMGTNAFTEVGVYTSTSAGCFDVPLGSDPRDIRIEMLDLAGNKLDTLLGSIAPANGVYTNMRFVQFAPTSLVFSNLPASARMEIQYSSTDGKGISGSVSTQGAAASQFTWINGSLAWQADLAGLIPAADQTYAYSLSFIAYDGDGFIVAKGSGNTTLGANASGNTVLSGVTKPNVLTFTPPSSVDATTLKLRYRPKDSANTKMPVYGAPVVLGRNADGTYIFGDGYSAPLLGRNALGEAVYGAVTATPYQKLTGTYTDVTREITEQIPVGQDPVIVGYIPIMGTLYRDIQVSYQVVIGYNWYVYDYQNVIVDYVHWTYWDESVGYYTVYDYTQPIWAKDYSKPLWAPNYNSPIYETRWRTDKEPYTGQIGQDPIYQRDAAGNIVYTTRYETQTRTVIDKVPDTVTVTPEDPSKYIIAYATFDFLEVTATRTASGSFKWDASALANGDYEFSYDLYNAAGRVVSSSNGFFNPRNTAGAVNIDARWMVDGLTNTSSLIHRRQTHNAFGEVDSEIDGNGNVTNLGYNTMGLLTSKQAPLVTNTHANGVKYTERPTTYYYYDRTGQAVAMTDANGNRTAQTFNAAGLVTREWHADGSSKQSAFDIFGQLRIATDEIGRVTLNTYDKNKHLIRADRPVIDGVTGARSFDVYEYDELGQRIAQTNALNFRQRTYYDALGRVSKTTSAQGVSVRYSYQYDSGILGITGAAAGGWKVTQTTDNNDGHATFITMVDAFGRRMWHQDFGGNVYTYTYNFAGLIASQTSVLAGGILGQNIRYSYYGNGYISQIVDSGAGTQSDFEYDNNGNRNYESYRSTAGSGITFQASRTTYDALNRITRVDDSGRYDTSYEYDANGNRIRVVSNYYDALHNVKANQDYYYAYDSMNRFTVTMGKLVGGVVTRGTSGDGVSIEYDSAGQRRRAIYASDGHAENYDYDANGLLTTTTLSTGQRTVRTNDLAGRVIQYQEWNADGTGRSSSSRTWDKDNKLLDDHNDLKNSGTRYSYLNDGTLSGSVTYSADSSATTITTSYGYLWFDDAKQAGIDVQASNGQVNGPWAPGFTRFGYDVNGNLKTAYDPTGRRSFSYYTDAQGHILQRDELMGGTFDQASRTVIGASKNRTQSYYYFDGRRIGNVGNDGVEREDYAQQLARPLDAPSDPDSKYKNFTPVASADFDQNYQPINATYPSSSASSYTVREGESLQSIARSVWGDASLWYLIADANGLQGTQPGVALTANTVLAIPNKVTNIHNTSQTFRPYDAGKAIGDTSPTIPNPPPAGGDDDCGGFGEIIMIVVAVVVVVYAGPQILEYLAKIGAQAAATEAAAAATVTGGSGGAAGAAAYGSAMMAPGALVTATAGAVTGIAASVASQLTGMALGVQKSFDWKGVALSALGGGVAGGLQGAGILADSTALRMAAGNAITQGLAVATGLQQRFDWKGVMASAAQGYMGEYLSKDVMGEQARRLVGNLGGGLAYAAVHGGSVAQALPGIIANAIGNTVADNLRGQTTQRGVLAEGGAFGNALGQGLVGSVSSSPATTFGEDHAQRLAQSNPMNLPIYSANAGPSFSTPYASAAYDQLVQAFDDNTPVAANPDDVIVVAGTGPLTNMRAPLTPASGDRNRPPAGGPGRTMQIPEMDIAGNPTGGTTDVPVPDNVLLPGENVKGNVFFGGAGMDGSYIKDMVRAFNKQGIALTPANRDVYSNGTGLDATVGVQLTRFGELPYVPLLDNVPQVGGSQFNLLGYSYGSNVAAQVAVTYARGGTTVDNLVLIGSPISADYLKTLQAETNIKNVVIVNLNDKGDPITAGMSDASLIGSAFTLKNQMSQGAGHFYYAPDTPAAAVRRDALAQYLYQRGLR</sequence>
<dbReference type="NCBIfam" id="TIGR01643">
    <property type="entry name" value="YD_repeat_2x"/>
    <property type="match status" value="18"/>
</dbReference>
<evidence type="ECO:0000313" key="4">
    <source>
        <dbReference type="EMBL" id="MCJ0764528.1"/>
    </source>
</evidence>
<dbReference type="Gene3D" id="3.10.350.10">
    <property type="entry name" value="LysM domain"/>
    <property type="match status" value="1"/>
</dbReference>